<reference evidence="2" key="2">
    <citation type="journal article" date="2015" name="Data Brief">
        <title>Shoot transcriptome of the giant reed, Arundo donax.</title>
        <authorList>
            <person name="Barrero R.A."/>
            <person name="Guerrero F.D."/>
            <person name="Moolhuijzen P."/>
            <person name="Goolsby J.A."/>
            <person name="Tidwell J."/>
            <person name="Bellgard S.E."/>
            <person name="Bellgard M.I."/>
        </authorList>
    </citation>
    <scope>NUCLEOTIDE SEQUENCE</scope>
    <source>
        <tissue evidence="2">Shoot tissue taken approximately 20 cm above the soil surface</tissue>
    </source>
</reference>
<accession>A0A0A9BF80</accession>
<reference evidence="2" key="1">
    <citation type="submission" date="2014-09" db="EMBL/GenBank/DDBJ databases">
        <authorList>
            <person name="Magalhaes I.L.F."/>
            <person name="Oliveira U."/>
            <person name="Santos F.R."/>
            <person name="Vidigal T.H.D.A."/>
            <person name="Brescovit A.D."/>
            <person name="Santos A.J."/>
        </authorList>
    </citation>
    <scope>NUCLEOTIDE SEQUENCE</scope>
    <source>
        <tissue evidence="2">Shoot tissue taken approximately 20 cm above the soil surface</tissue>
    </source>
</reference>
<proteinExistence type="predicted"/>
<organism evidence="2">
    <name type="scientific">Arundo donax</name>
    <name type="common">Giant reed</name>
    <name type="synonym">Donax arundinaceus</name>
    <dbReference type="NCBI Taxonomy" id="35708"/>
    <lineage>
        <taxon>Eukaryota</taxon>
        <taxon>Viridiplantae</taxon>
        <taxon>Streptophyta</taxon>
        <taxon>Embryophyta</taxon>
        <taxon>Tracheophyta</taxon>
        <taxon>Spermatophyta</taxon>
        <taxon>Magnoliopsida</taxon>
        <taxon>Liliopsida</taxon>
        <taxon>Poales</taxon>
        <taxon>Poaceae</taxon>
        <taxon>PACMAD clade</taxon>
        <taxon>Arundinoideae</taxon>
        <taxon>Arundineae</taxon>
        <taxon>Arundo</taxon>
    </lineage>
</organism>
<feature type="region of interest" description="Disordered" evidence="1">
    <location>
        <begin position="1"/>
        <end position="94"/>
    </location>
</feature>
<dbReference type="AlphaFoldDB" id="A0A0A9BF80"/>
<dbReference type="EMBL" id="GBRH01235899">
    <property type="protein sequence ID" value="JAD61996.1"/>
    <property type="molecule type" value="Transcribed_RNA"/>
</dbReference>
<name>A0A0A9BF80_ARUDO</name>
<evidence type="ECO:0000256" key="1">
    <source>
        <dbReference type="SAM" id="MobiDB-lite"/>
    </source>
</evidence>
<evidence type="ECO:0000313" key="2">
    <source>
        <dbReference type="EMBL" id="JAD61996.1"/>
    </source>
</evidence>
<protein>
    <submittedName>
        <fullName evidence="2">Uncharacterized protein</fullName>
    </submittedName>
</protein>
<feature type="compositionally biased region" description="Pro residues" evidence="1">
    <location>
        <begin position="41"/>
        <end position="57"/>
    </location>
</feature>
<sequence>MAVEAARHGLYGAPCRPRSRAATNPSVMPWLDAHRASAEAPAPPRRMPTVPPWPTAPAPRLSAPASMPSESTASRSAPPEPGKAPRPGTAVPHP</sequence>